<dbReference type="CDD" id="cd00299">
    <property type="entry name" value="GST_C_family"/>
    <property type="match status" value="1"/>
</dbReference>
<dbReference type="Gene3D" id="3.40.30.10">
    <property type="entry name" value="Glutaredoxin"/>
    <property type="match status" value="1"/>
</dbReference>
<dbReference type="EMBL" id="JAUKUD010000004">
    <property type="protein sequence ID" value="KAK0745759.1"/>
    <property type="molecule type" value="Genomic_DNA"/>
</dbReference>
<dbReference type="InterPro" id="IPR054416">
    <property type="entry name" value="GST_UstS-like_C"/>
</dbReference>
<dbReference type="InterPro" id="IPR036282">
    <property type="entry name" value="Glutathione-S-Trfase_C_sf"/>
</dbReference>
<dbReference type="SUPFAM" id="SSF47616">
    <property type="entry name" value="GST C-terminal domain-like"/>
    <property type="match status" value="1"/>
</dbReference>
<evidence type="ECO:0000313" key="2">
    <source>
        <dbReference type="EMBL" id="KAK0745759.1"/>
    </source>
</evidence>
<proteinExistence type="predicted"/>
<dbReference type="AlphaFoldDB" id="A0AA40EUE4"/>
<evidence type="ECO:0000259" key="1">
    <source>
        <dbReference type="Pfam" id="PF22041"/>
    </source>
</evidence>
<feature type="domain" description="Glutathione S-transferase UstS-like C-terminal" evidence="1">
    <location>
        <begin position="120"/>
        <end position="216"/>
    </location>
</feature>
<dbReference type="Gene3D" id="1.20.1050.10">
    <property type="match status" value="1"/>
</dbReference>
<dbReference type="Pfam" id="PF22041">
    <property type="entry name" value="GST_C_7"/>
    <property type="match status" value="1"/>
</dbReference>
<gene>
    <name evidence="2" type="ORF">B0T18DRAFT_410105</name>
</gene>
<reference evidence="2" key="1">
    <citation type="submission" date="2023-06" db="EMBL/GenBank/DDBJ databases">
        <title>Genome-scale phylogeny and comparative genomics of the fungal order Sordariales.</title>
        <authorList>
            <consortium name="Lawrence Berkeley National Laboratory"/>
            <person name="Hensen N."/>
            <person name="Bonometti L."/>
            <person name="Westerberg I."/>
            <person name="Brannstrom I.O."/>
            <person name="Guillou S."/>
            <person name="Cros-Aarteil S."/>
            <person name="Calhoun S."/>
            <person name="Haridas S."/>
            <person name="Kuo A."/>
            <person name="Mondo S."/>
            <person name="Pangilinan J."/>
            <person name="Riley R."/>
            <person name="LaButti K."/>
            <person name="Andreopoulos B."/>
            <person name="Lipzen A."/>
            <person name="Chen C."/>
            <person name="Yanf M."/>
            <person name="Daum C."/>
            <person name="Ng V."/>
            <person name="Clum A."/>
            <person name="Steindorff A."/>
            <person name="Ohm R."/>
            <person name="Martin F."/>
            <person name="Silar P."/>
            <person name="Natvig D."/>
            <person name="Lalanne C."/>
            <person name="Gautier V."/>
            <person name="Ament-velasquez S.L."/>
            <person name="Kruys A."/>
            <person name="Hutchinson M.I."/>
            <person name="Powell A.J."/>
            <person name="Barry K."/>
            <person name="Miller A.N."/>
            <person name="Grigoriev I.V."/>
            <person name="Debuchy R."/>
            <person name="Gladieux P."/>
            <person name="Thoren M.H."/>
            <person name="Johannesson H."/>
        </authorList>
    </citation>
    <scope>NUCLEOTIDE SEQUENCE</scope>
    <source>
        <strain evidence="2">SMH3187-1</strain>
    </source>
</reference>
<keyword evidence="3" id="KW-1185">Reference proteome</keyword>
<dbReference type="Proteomes" id="UP001172155">
    <property type="component" value="Unassembled WGS sequence"/>
</dbReference>
<comment type="caution">
    <text evidence="2">The sequence shown here is derived from an EMBL/GenBank/DDBJ whole genome shotgun (WGS) entry which is preliminary data.</text>
</comment>
<evidence type="ECO:0000313" key="3">
    <source>
        <dbReference type="Proteomes" id="UP001172155"/>
    </source>
</evidence>
<accession>A0AA40EUE4</accession>
<protein>
    <recommendedName>
        <fullName evidence="1">Glutathione S-transferase UstS-like C-terminal domain-containing protein</fullName>
    </recommendedName>
</protein>
<organism evidence="2 3">
    <name type="scientific">Schizothecium vesticola</name>
    <dbReference type="NCBI Taxonomy" id="314040"/>
    <lineage>
        <taxon>Eukaryota</taxon>
        <taxon>Fungi</taxon>
        <taxon>Dikarya</taxon>
        <taxon>Ascomycota</taxon>
        <taxon>Pezizomycotina</taxon>
        <taxon>Sordariomycetes</taxon>
        <taxon>Sordariomycetidae</taxon>
        <taxon>Sordariales</taxon>
        <taxon>Schizotheciaceae</taxon>
        <taxon>Schizothecium</taxon>
    </lineage>
</organism>
<sequence>MDSESNTVVIFNTPGKNGTTWSHHVLRILYCLHYKEIPYSIENIQYPDIIPTFAQTTLKPKDDPLEPYEIPVLKVRTASGTTQYYMEPPNIIQALEEMKPEPSLLATSPRSVEFKSYLGPAIRPIIQTTAGRVPGILPERSIESFAYQRRAKWGISVEQWVEEHPSLEALTIAEPRLKELGEWIETTPGPFVNGDKPGYADFTLVSILEFVRAVGLTDVFEAVLSMHPAIKRLYGAVGQTQQGNSQWR</sequence>
<name>A0AA40EUE4_9PEZI</name>